<dbReference type="Proteomes" id="UP001295794">
    <property type="component" value="Unassembled WGS sequence"/>
</dbReference>
<dbReference type="AlphaFoldDB" id="A0AAD2GUK9"/>
<feature type="non-terminal residue" evidence="1">
    <location>
        <position position="1"/>
    </location>
</feature>
<protein>
    <submittedName>
        <fullName evidence="1">Uncharacterized protein</fullName>
    </submittedName>
</protein>
<keyword evidence="2" id="KW-1185">Reference proteome</keyword>
<evidence type="ECO:0000313" key="2">
    <source>
        <dbReference type="Proteomes" id="UP001295794"/>
    </source>
</evidence>
<accession>A0AAD2GUK9</accession>
<comment type="caution">
    <text evidence="1">The sequence shown here is derived from an EMBL/GenBank/DDBJ whole genome shotgun (WGS) entry which is preliminary data.</text>
</comment>
<evidence type="ECO:0000313" key="1">
    <source>
        <dbReference type="EMBL" id="CAK5262444.1"/>
    </source>
</evidence>
<organism evidence="1 2">
    <name type="scientific">Mycena citricolor</name>
    <dbReference type="NCBI Taxonomy" id="2018698"/>
    <lineage>
        <taxon>Eukaryota</taxon>
        <taxon>Fungi</taxon>
        <taxon>Dikarya</taxon>
        <taxon>Basidiomycota</taxon>
        <taxon>Agaricomycotina</taxon>
        <taxon>Agaricomycetes</taxon>
        <taxon>Agaricomycetidae</taxon>
        <taxon>Agaricales</taxon>
        <taxon>Marasmiineae</taxon>
        <taxon>Mycenaceae</taxon>
        <taxon>Mycena</taxon>
    </lineage>
</organism>
<gene>
    <name evidence="1" type="ORF">MYCIT1_LOCUS1166</name>
</gene>
<dbReference type="EMBL" id="CAVNYO010000017">
    <property type="protein sequence ID" value="CAK5262444.1"/>
    <property type="molecule type" value="Genomic_DNA"/>
</dbReference>
<sequence length="87" mass="9595">VSMLVSTSCRFVVRRRVNTACERDEVSFMLVAATLGQIFDVWPKTGMFANTQITRVLGIQQIPDLLVVDLGGDTSTVKFTFGSSAFF</sequence>
<proteinExistence type="predicted"/>
<name>A0AAD2GUK9_9AGAR</name>
<reference evidence="1" key="1">
    <citation type="submission" date="2023-11" db="EMBL/GenBank/DDBJ databases">
        <authorList>
            <person name="De Vega J J."/>
            <person name="De Vega J J."/>
        </authorList>
    </citation>
    <scope>NUCLEOTIDE SEQUENCE</scope>
</reference>